<organism evidence="2">
    <name type="scientific">marine sediment metagenome</name>
    <dbReference type="NCBI Taxonomy" id="412755"/>
    <lineage>
        <taxon>unclassified sequences</taxon>
        <taxon>metagenomes</taxon>
        <taxon>ecological metagenomes</taxon>
    </lineage>
</organism>
<proteinExistence type="predicted"/>
<accession>X1H429</accession>
<dbReference type="EMBL" id="BARU01024661">
    <property type="protein sequence ID" value="GAH51855.1"/>
    <property type="molecule type" value="Genomic_DNA"/>
</dbReference>
<protein>
    <submittedName>
        <fullName evidence="2">Uncharacterized protein</fullName>
    </submittedName>
</protein>
<feature type="region of interest" description="Disordered" evidence="1">
    <location>
        <begin position="46"/>
        <end position="65"/>
    </location>
</feature>
<dbReference type="AlphaFoldDB" id="X1H429"/>
<gene>
    <name evidence="2" type="ORF">S03H2_39841</name>
</gene>
<evidence type="ECO:0000256" key="1">
    <source>
        <dbReference type="SAM" id="MobiDB-lite"/>
    </source>
</evidence>
<comment type="caution">
    <text evidence="2">The sequence shown here is derived from an EMBL/GenBank/DDBJ whole genome shotgun (WGS) entry which is preliminary data.</text>
</comment>
<reference evidence="2" key="1">
    <citation type="journal article" date="2014" name="Front. Microbiol.">
        <title>High frequency of phylogenetically diverse reductive dehalogenase-homologous genes in deep subseafloor sedimentary metagenomes.</title>
        <authorList>
            <person name="Kawai M."/>
            <person name="Futagami T."/>
            <person name="Toyoda A."/>
            <person name="Takaki Y."/>
            <person name="Nishi S."/>
            <person name="Hori S."/>
            <person name="Arai W."/>
            <person name="Tsubouchi T."/>
            <person name="Morono Y."/>
            <person name="Uchiyama I."/>
            <person name="Ito T."/>
            <person name="Fujiyama A."/>
            <person name="Inagaki F."/>
            <person name="Takami H."/>
        </authorList>
    </citation>
    <scope>NUCLEOTIDE SEQUENCE</scope>
    <source>
        <strain evidence="2">Expedition CK06-06</strain>
    </source>
</reference>
<evidence type="ECO:0000313" key="2">
    <source>
        <dbReference type="EMBL" id="GAH51855.1"/>
    </source>
</evidence>
<sequence>MTDDNTVASKGARYVFSIGISGAGLELFLRDDDADCEQPAAAVVGLDSGSASDGDQYAAGGGRGG</sequence>
<name>X1H429_9ZZZZ</name>